<organism evidence="1">
    <name type="scientific">Pseudomonas marincola</name>
    <dbReference type="NCBI Taxonomy" id="437900"/>
    <lineage>
        <taxon>Bacteria</taxon>
        <taxon>Pseudomonadati</taxon>
        <taxon>Pseudomonadota</taxon>
        <taxon>Gammaproteobacteria</taxon>
        <taxon>Pseudomonadales</taxon>
        <taxon>Pseudomonadaceae</taxon>
        <taxon>Pseudomonas</taxon>
    </lineage>
</organism>
<name>A0A1I7AT19_9PSED</name>
<protein>
    <submittedName>
        <fullName evidence="1">Uncharacterized protein</fullName>
    </submittedName>
</protein>
<proteinExistence type="predicted"/>
<gene>
    <name evidence="1" type="ORF">PMYSY11_3390</name>
</gene>
<dbReference type="EMBL" id="LR215729">
    <property type="protein sequence ID" value="VEV98434.1"/>
    <property type="molecule type" value="Genomic_DNA"/>
</dbReference>
<sequence length="106" mass="12543">MPRVSVHYAEDAPKELRFVWEDNRRTYDSAIYPGGYTIELLDIVRDEDYYVEFIWWQPNGGRTHCVSVTPKWPNTVIYLDKNADIDYSKDTDADRLHRCAYMSADM</sequence>
<reference evidence="1" key="1">
    <citation type="submission" date="2019-02" db="EMBL/GenBank/DDBJ databases">
        <authorList>
            <consortium name="Genoscope - CEA"/>
            <person name="William W."/>
        </authorList>
    </citation>
    <scope>NUCLEOTIDE SEQUENCE [LARGE SCALE GENOMIC DNA]</scope>
    <source>
        <strain evidence="1">YSy11</strain>
    </source>
</reference>
<accession>A0A1I7AT19</accession>
<dbReference type="AlphaFoldDB" id="A0A1I7AT19"/>
<evidence type="ECO:0000313" key="1">
    <source>
        <dbReference type="EMBL" id="VEV98434.1"/>
    </source>
</evidence>